<evidence type="ECO:0000256" key="2">
    <source>
        <dbReference type="ARBA" id="ARBA00022692"/>
    </source>
</evidence>
<dbReference type="PROSITE" id="PS50929">
    <property type="entry name" value="ABC_TM1F"/>
    <property type="match status" value="1"/>
</dbReference>
<gene>
    <name evidence="10" type="ORF">I2I05_05045</name>
</gene>
<dbReference type="GO" id="GO:0005524">
    <property type="term" value="F:ATP binding"/>
    <property type="evidence" value="ECO:0007669"/>
    <property type="project" value="UniProtKB-KW"/>
</dbReference>
<evidence type="ECO:0000256" key="4">
    <source>
        <dbReference type="ARBA" id="ARBA00022840"/>
    </source>
</evidence>
<sequence>MKGGIIARSLNSIRYYLTPSQKRKALWMMVLLLITSFLDVLGLASLVPVMMVAAEPGGVQKSKLFSPVYNFFEFESERTFLLYLIIIIFVFFLVKNAFSTWVNYMQNRFVANIALTVIKSQINKYINFPFWYLNDLGSPNLMHSTVNIPGNFVGGIMRPLFIFFSEVAIVLVTVISIILYKPLLFGILALVLVPTTLLTYRALRNRSQMIGSEIHRLRPISQGIIGDLFTGFVEIKLANKQHRFRDSLLNNQEKVQRLDALSYLYSMLPLKMIEMVAILGILTIFLYAIFSPGSSSSLISLVGLFAAAAYRLMPSVNRMITSMMQLKTTQYAIENLSLYRDKKYNETPPVEQLPVSFKKTLHFEDVTFNFPGVSKSAVKAIDITIKKGEKIGFIGSSGSGKTTLMNILLRFYVEQSGHILVDGQPLTSQHLLAWYRIIGYVKQDTFLMQRSIRDNITLGDSDVNEERLNYALKQASLQSFVSGLPEGINTLVGERGSKLSGGQRQRIGIARALYKQTEILVLDEATSALDNETEREVNEAIDKLAETEITILIIAHRITTLRNCDKIYELRDGQIIAEHRYEELVKAIV</sequence>
<dbReference type="SMART" id="SM00382">
    <property type="entry name" value="AAA"/>
    <property type="match status" value="1"/>
</dbReference>
<keyword evidence="11" id="KW-1185">Reference proteome</keyword>
<dbReference type="PROSITE" id="PS50893">
    <property type="entry name" value="ABC_TRANSPORTER_2"/>
    <property type="match status" value="1"/>
</dbReference>
<protein>
    <submittedName>
        <fullName evidence="10">ABC transporter ATP-binding protein</fullName>
    </submittedName>
</protein>
<name>A0ABS0IEL5_9BACT</name>
<comment type="caution">
    <text evidence="10">The sequence shown here is derived from an EMBL/GenBank/DDBJ whole genome shotgun (WGS) entry which is preliminary data.</text>
</comment>
<dbReference type="InterPro" id="IPR011527">
    <property type="entry name" value="ABC1_TM_dom"/>
</dbReference>
<dbReference type="InterPro" id="IPR039421">
    <property type="entry name" value="Type_1_exporter"/>
</dbReference>
<feature type="domain" description="ABC transporter" evidence="8">
    <location>
        <begin position="361"/>
        <end position="589"/>
    </location>
</feature>
<evidence type="ECO:0000256" key="5">
    <source>
        <dbReference type="ARBA" id="ARBA00022989"/>
    </source>
</evidence>
<evidence type="ECO:0000256" key="3">
    <source>
        <dbReference type="ARBA" id="ARBA00022741"/>
    </source>
</evidence>
<dbReference type="Gene3D" id="1.20.1560.10">
    <property type="entry name" value="ABC transporter type 1, transmembrane domain"/>
    <property type="match status" value="1"/>
</dbReference>
<feature type="transmembrane region" description="Helical" evidence="7">
    <location>
        <begin position="26"/>
        <end position="54"/>
    </location>
</feature>
<feature type="transmembrane region" description="Helical" evidence="7">
    <location>
        <begin position="160"/>
        <end position="179"/>
    </location>
</feature>
<evidence type="ECO:0000259" key="9">
    <source>
        <dbReference type="PROSITE" id="PS50929"/>
    </source>
</evidence>
<proteinExistence type="predicted"/>
<comment type="subcellular location">
    <subcellularLocation>
        <location evidence="1">Cell membrane</location>
        <topology evidence="1">Multi-pass membrane protein</topology>
    </subcellularLocation>
</comment>
<dbReference type="PANTHER" id="PTHR24221">
    <property type="entry name" value="ATP-BINDING CASSETTE SUB-FAMILY B"/>
    <property type="match status" value="1"/>
</dbReference>
<dbReference type="InterPro" id="IPR003593">
    <property type="entry name" value="AAA+_ATPase"/>
</dbReference>
<reference evidence="10 11" key="1">
    <citation type="submission" date="2020-11" db="EMBL/GenBank/DDBJ databases">
        <authorList>
            <person name="Kim M.K."/>
        </authorList>
    </citation>
    <scope>NUCLEOTIDE SEQUENCE [LARGE SCALE GENOMIC DNA]</scope>
    <source>
        <strain evidence="10 11">BT683</strain>
    </source>
</reference>
<evidence type="ECO:0000313" key="10">
    <source>
        <dbReference type="EMBL" id="MBF9236755.1"/>
    </source>
</evidence>
<dbReference type="InterPro" id="IPR027417">
    <property type="entry name" value="P-loop_NTPase"/>
</dbReference>
<feature type="transmembrane region" description="Helical" evidence="7">
    <location>
        <begin position="80"/>
        <end position="98"/>
    </location>
</feature>
<dbReference type="InterPro" id="IPR003439">
    <property type="entry name" value="ABC_transporter-like_ATP-bd"/>
</dbReference>
<keyword evidence="6 7" id="KW-0472">Membrane</keyword>
<dbReference type="PANTHER" id="PTHR24221:SF654">
    <property type="entry name" value="ATP-BINDING CASSETTE SUB-FAMILY B MEMBER 6"/>
    <property type="match status" value="1"/>
</dbReference>
<dbReference type="SUPFAM" id="SSF90123">
    <property type="entry name" value="ABC transporter transmembrane region"/>
    <property type="match status" value="1"/>
</dbReference>
<evidence type="ECO:0000256" key="1">
    <source>
        <dbReference type="ARBA" id="ARBA00004651"/>
    </source>
</evidence>
<keyword evidence="5 7" id="KW-1133">Transmembrane helix</keyword>
<organism evidence="10 11">
    <name type="scientific">Hymenobacter jeongseonensis</name>
    <dbReference type="NCBI Taxonomy" id="2791027"/>
    <lineage>
        <taxon>Bacteria</taxon>
        <taxon>Pseudomonadati</taxon>
        <taxon>Bacteroidota</taxon>
        <taxon>Cytophagia</taxon>
        <taxon>Cytophagales</taxon>
        <taxon>Hymenobacteraceae</taxon>
        <taxon>Hymenobacter</taxon>
    </lineage>
</organism>
<dbReference type="InterPro" id="IPR036640">
    <property type="entry name" value="ABC1_TM_sf"/>
</dbReference>
<evidence type="ECO:0000256" key="7">
    <source>
        <dbReference type="SAM" id="Phobius"/>
    </source>
</evidence>
<feature type="domain" description="ABC transmembrane type-1" evidence="9">
    <location>
        <begin position="64"/>
        <end position="328"/>
    </location>
</feature>
<dbReference type="Gene3D" id="3.40.50.300">
    <property type="entry name" value="P-loop containing nucleotide triphosphate hydrolases"/>
    <property type="match status" value="1"/>
</dbReference>
<keyword evidence="3" id="KW-0547">Nucleotide-binding</keyword>
<dbReference type="EMBL" id="JADQDQ010000002">
    <property type="protein sequence ID" value="MBF9236755.1"/>
    <property type="molecule type" value="Genomic_DNA"/>
</dbReference>
<evidence type="ECO:0000256" key="6">
    <source>
        <dbReference type="ARBA" id="ARBA00023136"/>
    </source>
</evidence>
<keyword evidence="2 7" id="KW-0812">Transmembrane</keyword>
<dbReference type="Pfam" id="PF00005">
    <property type="entry name" value="ABC_tran"/>
    <property type="match status" value="1"/>
</dbReference>
<dbReference type="InterPro" id="IPR017871">
    <property type="entry name" value="ABC_transporter-like_CS"/>
</dbReference>
<keyword evidence="4 10" id="KW-0067">ATP-binding</keyword>
<dbReference type="PROSITE" id="PS00211">
    <property type="entry name" value="ABC_TRANSPORTER_1"/>
    <property type="match status" value="1"/>
</dbReference>
<evidence type="ECO:0000259" key="8">
    <source>
        <dbReference type="PROSITE" id="PS50893"/>
    </source>
</evidence>
<evidence type="ECO:0000313" key="11">
    <source>
        <dbReference type="Proteomes" id="UP000597617"/>
    </source>
</evidence>
<dbReference type="Proteomes" id="UP000597617">
    <property type="component" value="Unassembled WGS sequence"/>
</dbReference>
<dbReference type="RefSeq" id="WP_196281138.1">
    <property type="nucleotide sequence ID" value="NZ_JADQDQ010000002.1"/>
</dbReference>
<accession>A0ABS0IEL5</accession>
<feature type="transmembrane region" description="Helical" evidence="7">
    <location>
        <begin position="272"/>
        <end position="290"/>
    </location>
</feature>
<dbReference type="SUPFAM" id="SSF52540">
    <property type="entry name" value="P-loop containing nucleoside triphosphate hydrolases"/>
    <property type="match status" value="1"/>
</dbReference>
<feature type="transmembrane region" description="Helical" evidence="7">
    <location>
        <begin position="185"/>
        <end position="203"/>
    </location>
</feature>